<name>A0A0A1TKC1_9HYPO</name>
<evidence type="ECO:0000256" key="4">
    <source>
        <dbReference type="ARBA" id="ARBA00023008"/>
    </source>
</evidence>
<gene>
    <name evidence="10" type="ORF">VHEMI06811</name>
</gene>
<dbReference type="SUPFAM" id="SSF57879">
    <property type="entry name" value="Zinc domain conserved in yeast copper-regulated transcription factors"/>
    <property type="match status" value="1"/>
</dbReference>
<dbReference type="EMBL" id="CDHN01000003">
    <property type="protein sequence ID" value="CEJ91073.1"/>
    <property type="molecule type" value="Genomic_DNA"/>
</dbReference>
<evidence type="ECO:0000256" key="3">
    <source>
        <dbReference type="ARBA" id="ARBA00022833"/>
    </source>
</evidence>
<dbReference type="InterPro" id="IPR036395">
    <property type="entry name" value="Cu_fist_DNA-bd_dom_sf"/>
</dbReference>
<dbReference type="STRING" id="1531966.A0A0A1TKC1"/>
<evidence type="ECO:0000313" key="10">
    <source>
        <dbReference type="EMBL" id="CEJ91073.1"/>
    </source>
</evidence>
<feature type="compositionally biased region" description="Polar residues" evidence="8">
    <location>
        <begin position="378"/>
        <end position="392"/>
    </location>
</feature>
<feature type="region of interest" description="Disordered" evidence="8">
    <location>
        <begin position="67"/>
        <end position="130"/>
    </location>
</feature>
<keyword evidence="5" id="KW-0805">Transcription regulation</keyword>
<dbReference type="GO" id="GO:0045944">
    <property type="term" value="P:positive regulation of transcription by RNA polymerase II"/>
    <property type="evidence" value="ECO:0007669"/>
    <property type="project" value="TreeGrafter"/>
</dbReference>
<feature type="domain" description="Copper-fist" evidence="9">
    <location>
        <begin position="1"/>
        <end position="41"/>
    </location>
</feature>
<evidence type="ECO:0000256" key="8">
    <source>
        <dbReference type="SAM" id="MobiDB-lite"/>
    </source>
</evidence>
<evidence type="ECO:0000256" key="1">
    <source>
        <dbReference type="ARBA" id="ARBA00004123"/>
    </source>
</evidence>
<dbReference type="InterPro" id="IPR051763">
    <property type="entry name" value="Copper_Homeo_Regul"/>
</dbReference>
<sequence>MPIINGIKMACEPCIRGHRSTKCTHADERLMVPVRKPGRPLSTCPHPASRPCFCAGVTAAIPKKQACRCGPGSKSTKSASIKKEPVDGELSSGNITPPSPARAGSSSFKVSKSSAKSSSARLSLDPMGLARMDPGQLQMLSATDITTTNHITNDVTSTMPPLSVYTQTSGMVTATGSFSPQFHQPPLQAPFPIPQGAINGDAKANGGSCCGSKPTQLEPPTKAPVPETKSCCSAKPEPERQNGMHNPAQQQTNGILMPPPQQAVVAMPNGMYAYYQPPTVFNYPPQYGSYMQPLQPDQWRQVMSTMSYGQPIPQPMYALSQGIAGQTNGTQNGENWTSHQCSCGDGCQCVGCAAHPYNDATQDYVRSAWSSMMVDPQMNGSRNASTNGSDMNGHSEHGDTNGISVLTNGAEMTRAPSAPQTPSDATSGLAEEQTLSANDFFFVSYPFSDGCEGDMGSCPCGDDCQCIGCAIHGNAAPEPSAAPQT</sequence>
<dbReference type="GO" id="GO:0000981">
    <property type="term" value="F:DNA-binding transcription factor activity, RNA polymerase II-specific"/>
    <property type="evidence" value="ECO:0007669"/>
    <property type="project" value="TreeGrafter"/>
</dbReference>
<organism evidence="10 11">
    <name type="scientific">[Torrubiella] hemipterigena</name>
    <dbReference type="NCBI Taxonomy" id="1531966"/>
    <lineage>
        <taxon>Eukaryota</taxon>
        <taxon>Fungi</taxon>
        <taxon>Dikarya</taxon>
        <taxon>Ascomycota</taxon>
        <taxon>Pezizomycotina</taxon>
        <taxon>Sordariomycetes</taxon>
        <taxon>Hypocreomycetidae</taxon>
        <taxon>Hypocreales</taxon>
        <taxon>Clavicipitaceae</taxon>
        <taxon>Clavicipitaceae incertae sedis</taxon>
        <taxon>'Torrubiella' clade</taxon>
    </lineage>
</organism>
<dbReference type="Gene3D" id="3.90.430.10">
    <property type="entry name" value="Copper fist DNA-binding domain"/>
    <property type="match status" value="1"/>
</dbReference>
<reference evidence="10 11" key="1">
    <citation type="journal article" date="2015" name="Genome Announc.">
        <title>Draft Genome Sequence and Gene Annotation of the Entomopathogenic Fungus Verticillium hemipterigenum.</title>
        <authorList>
            <person name="Horn F."/>
            <person name="Habel A."/>
            <person name="Scharf D.H."/>
            <person name="Dworschak J."/>
            <person name="Brakhage A.A."/>
            <person name="Guthke R."/>
            <person name="Hertweck C."/>
            <person name="Linde J."/>
        </authorList>
    </citation>
    <scope>NUCLEOTIDE SEQUENCE [LARGE SCALE GENOMIC DNA]</scope>
</reference>
<dbReference type="PROSITE" id="PS50073">
    <property type="entry name" value="COPPER_FIST_2"/>
    <property type="match status" value="1"/>
</dbReference>
<dbReference type="Pfam" id="PF00649">
    <property type="entry name" value="Copper-fist"/>
    <property type="match status" value="1"/>
</dbReference>
<dbReference type="FunFam" id="3.90.430.10:FF:000001">
    <property type="entry name" value="Copper fist DNA-binding protein"/>
    <property type="match status" value="1"/>
</dbReference>
<keyword evidence="6" id="KW-0804">Transcription</keyword>
<dbReference type="GO" id="GO:0000978">
    <property type="term" value="F:RNA polymerase II cis-regulatory region sequence-specific DNA binding"/>
    <property type="evidence" value="ECO:0007669"/>
    <property type="project" value="TreeGrafter"/>
</dbReference>
<dbReference type="AlphaFoldDB" id="A0A0A1TKC1"/>
<dbReference type="OrthoDB" id="5600085at2759"/>
<evidence type="ECO:0000256" key="5">
    <source>
        <dbReference type="ARBA" id="ARBA00023015"/>
    </source>
</evidence>
<dbReference type="PRINTS" id="PR00617">
    <property type="entry name" value="COPPERFIST"/>
</dbReference>
<dbReference type="HOGENOM" id="CLU_036162_0_0_1"/>
<evidence type="ECO:0000256" key="7">
    <source>
        <dbReference type="ARBA" id="ARBA00023242"/>
    </source>
</evidence>
<feature type="compositionally biased region" description="Polar residues" evidence="8">
    <location>
        <begin position="243"/>
        <end position="254"/>
    </location>
</feature>
<evidence type="ECO:0000256" key="6">
    <source>
        <dbReference type="ARBA" id="ARBA00023163"/>
    </source>
</evidence>
<keyword evidence="4" id="KW-0186">Copper</keyword>
<dbReference type="GO" id="GO:0005507">
    <property type="term" value="F:copper ion binding"/>
    <property type="evidence" value="ECO:0007669"/>
    <property type="project" value="InterPro"/>
</dbReference>
<dbReference type="GO" id="GO:0006878">
    <property type="term" value="P:intracellular copper ion homeostasis"/>
    <property type="evidence" value="ECO:0007669"/>
    <property type="project" value="TreeGrafter"/>
</dbReference>
<keyword evidence="7" id="KW-0539">Nucleus</keyword>
<dbReference type="GO" id="GO:0005634">
    <property type="term" value="C:nucleus"/>
    <property type="evidence" value="ECO:0007669"/>
    <property type="project" value="UniProtKB-SubCell"/>
</dbReference>
<dbReference type="InterPro" id="IPR001083">
    <property type="entry name" value="Cu_fist_DNA-bd_dom"/>
</dbReference>
<dbReference type="SMART" id="SM00412">
    <property type="entry name" value="Cu_FIST"/>
    <property type="match status" value="1"/>
</dbReference>
<keyword evidence="11" id="KW-1185">Reference proteome</keyword>
<proteinExistence type="predicted"/>
<feature type="compositionally biased region" description="Low complexity" evidence="8">
    <location>
        <begin position="103"/>
        <end position="123"/>
    </location>
</feature>
<comment type="subcellular location">
    <subcellularLocation>
        <location evidence="1">Nucleus</location>
    </subcellularLocation>
</comment>
<dbReference type="PANTHER" id="PTHR28088:SF9">
    <property type="entry name" value="TRANSCRIPTION FACTOR GRISEA, PUTATIVE (AFU_ORTHOLOGUE AFUA_1G13190)-RELATED"/>
    <property type="match status" value="1"/>
</dbReference>
<keyword evidence="3" id="KW-0862">Zinc</keyword>
<evidence type="ECO:0000313" key="11">
    <source>
        <dbReference type="Proteomes" id="UP000039046"/>
    </source>
</evidence>
<dbReference type="PANTHER" id="PTHR28088">
    <property type="entry name" value="TRANSCRIPTIONAL ACTIVATOR HAA1-RELATED"/>
    <property type="match status" value="1"/>
</dbReference>
<accession>A0A0A1TKC1</accession>
<dbReference type="Proteomes" id="UP000039046">
    <property type="component" value="Unassembled WGS sequence"/>
</dbReference>
<protein>
    <submittedName>
        <fullName evidence="10">Putative Grisea protein</fullName>
    </submittedName>
</protein>
<keyword evidence="2" id="KW-0479">Metal-binding</keyword>
<evidence type="ECO:0000259" key="9">
    <source>
        <dbReference type="PROSITE" id="PS50073"/>
    </source>
</evidence>
<evidence type="ECO:0000256" key="2">
    <source>
        <dbReference type="ARBA" id="ARBA00022723"/>
    </source>
</evidence>
<dbReference type="GO" id="GO:0006879">
    <property type="term" value="P:intracellular iron ion homeostasis"/>
    <property type="evidence" value="ECO:0007669"/>
    <property type="project" value="TreeGrafter"/>
</dbReference>
<feature type="region of interest" description="Disordered" evidence="8">
    <location>
        <begin position="210"/>
        <end position="256"/>
    </location>
</feature>
<dbReference type="SMART" id="SM01090">
    <property type="entry name" value="Copper-fist"/>
    <property type="match status" value="1"/>
</dbReference>
<feature type="region of interest" description="Disordered" evidence="8">
    <location>
        <begin position="375"/>
        <end position="404"/>
    </location>
</feature>
<dbReference type="PROSITE" id="PS01119">
    <property type="entry name" value="COPPER_FIST_1"/>
    <property type="match status" value="1"/>
</dbReference>